<reference evidence="3 4" key="1">
    <citation type="submission" date="2018-10" db="EMBL/GenBank/DDBJ databases">
        <title>Genomic Encyclopedia of Type Strains, Phase IV (KMG-IV): sequencing the most valuable type-strain genomes for metagenomic binning, comparative biology and taxonomic classification.</title>
        <authorList>
            <person name="Goeker M."/>
        </authorList>
    </citation>
    <scope>NUCLEOTIDE SEQUENCE [LARGE SCALE GENOMIC DNA]</scope>
    <source>
        <strain evidence="3 4">DSM 25080</strain>
    </source>
</reference>
<keyword evidence="1" id="KW-0732">Signal</keyword>
<accession>A0A3M0AD48</accession>
<dbReference type="GO" id="GO:0016787">
    <property type="term" value="F:hydrolase activity"/>
    <property type="evidence" value="ECO:0007669"/>
    <property type="project" value="UniProtKB-KW"/>
</dbReference>
<feature type="domain" description="AB hydrolase-1" evidence="2">
    <location>
        <begin position="97"/>
        <end position="335"/>
    </location>
</feature>
<keyword evidence="3" id="KW-0378">Hydrolase</keyword>
<protein>
    <submittedName>
        <fullName evidence="3">Alpha/beta hydrolase family protein</fullName>
    </submittedName>
</protein>
<dbReference type="SUPFAM" id="SSF53474">
    <property type="entry name" value="alpha/beta-Hydrolases"/>
    <property type="match status" value="1"/>
</dbReference>
<gene>
    <name evidence="3" type="ORF">DFR27_0415</name>
</gene>
<name>A0A3M0AD48_9GAMM</name>
<dbReference type="EMBL" id="REFJ01000001">
    <property type="protein sequence ID" value="RMA82466.1"/>
    <property type="molecule type" value="Genomic_DNA"/>
</dbReference>
<dbReference type="InterPro" id="IPR029058">
    <property type="entry name" value="AB_hydrolase_fold"/>
</dbReference>
<proteinExistence type="predicted"/>
<evidence type="ECO:0000259" key="2">
    <source>
        <dbReference type="Pfam" id="PF12697"/>
    </source>
</evidence>
<dbReference type="AlphaFoldDB" id="A0A3M0AD48"/>
<feature type="signal peptide" evidence="1">
    <location>
        <begin position="1"/>
        <end position="19"/>
    </location>
</feature>
<comment type="caution">
    <text evidence="3">The sequence shown here is derived from an EMBL/GenBank/DDBJ whole genome shotgun (WGS) entry which is preliminary data.</text>
</comment>
<dbReference type="InterPro" id="IPR000073">
    <property type="entry name" value="AB_hydrolase_1"/>
</dbReference>
<evidence type="ECO:0000313" key="3">
    <source>
        <dbReference type="EMBL" id="RMA82466.1"/>
    </source>
</evidence>
<evidence type="ECO:0000313" key="4">
    <source>
        <dbReference type="Proteomes" id="UP000267187"/>
    </source>
</evidence>
<organism evidence="3 4">
    <name type="scientific">Umboniibacter marinipuniceus</name>
    <dbReference type="NCBI Taxonomy" id="569599"/>
    <lineage>
        <taxon>Bacteria</taxon>
        <taxon>Pseudomonadati</taxon>
        <taxon>Pseudomonadota</taxon>
        <taxon>Gammaproteobacteria</taxon>
        <taxon>Cellvibrionales</taxon>
        <taxon>Cellvibrionaceae</taxon>
        <taxon>Umboniibacter</taxon>
    </lineage>
</organism>
<dbReference type="Proteomes" id="UP000267187">
    <property type="component" value="Unassembled WGS sequence"/>
</dbReference>
<sequence>MRSLLLGLVFFLASAPLFAEEEPLCHRGSQLCFDSIAELSIGALRERQYSANFKLLSQRSLGEFPGAMLGFDIDDISQYARLAIPRTDRPEQGFPVVVFAHGWVGINGAPNFEFAEQGLYREMMDSYLAAGFAVLIPGFRGHGTVAGQPAEGLEFLEHFDNSSYLSPTFYAIDLLGSVQAIPSINGIHQLNPSPRSPLLDPSSVNLVAHSQGGDVALTALAIANNNRLVRTSFNASSIWSGCIADRFTQAETYGPMSNSREAFLSGDGTWTGSAVGERGEINPNFVFAWPADWIGTLEVDSDAWSWQDDTWKLSMLASFKDRYETMYQTLRDHFADLEDVSYQLSSNSDGKINATHHPRVAERLLEIGGFHQARRLSTPITFNISDRDYYSLPAWNLALTDRINDAGGDAKVNIYTGTTHGLGVSEHTWFSPEGTKSAVSTALAADIALFRR</sequence>
<dbReference type="OrthoDB" id="9955at2"/>
<feature type="chain" id="PRO_5018295746" evidence="1">
    <location>
        <begin position="20"/>
        <end position="452"/>
    </location>
</feature>
<keyword evidence="4" id="KW-1185">Reference proteome</keyword>
<dbReference type="RefSeq" id="WP_121875796.1">
    <property type="nucleotide sequence ID" value="NZ_REFJ01000001.1"/>
</dbReference>
<dbReference type="Gene3D" id="3.40.50.1820">
    <property type="entry name" value="alpha/beta hydrolase"/>
    <property type="match status" value="1"/>
</dbReference>
<evidence type="ECO:0000256" key="1">
    <source>
        <dbReference type="SAM" id="SignalP"/>
    </source>
</evidence>
<dbReference type="Pfam" id="PF12697">
    <property type="entry name" value="Abhydrolase_6"/>
    <property type="match status" value="1"/>
</dbReference>